<evidence type="ECO:0000259" key="1">
    <source>
        <dbReference type="Pfam" id="PF10545"/>
    </source>
</evidence>
<gene>
    <name evidence="2" type="ORF">BaRGS_00027577</name>
</gene>
<dbReference type="Proteomes" id="UP001519460">
    <property type="component" value="Unassembled WGS sequence"/>
</dbReference>
<dbReference type="Pfam" id="PF10545">
    <property type="entry name" value="MADF_DNA_bdg"/>
    <property type="match status" value="1"/>
</dbReference>
<organism evidence="2 3">
    <name type="scientific">Batillaria attramentaria</name>
    <dbReference type="NCBI Taxonomy" id="370345"/>
    <lineage>
        <taxon>Eukaryota</taxon>
        <taxon>Metazoa</taxon>
        <taxon>Spiralia</taxon>
        <taxon>Lophotrochozoa</taxon>
        <taxon>Mollusca</taxon>
        <taxon>Gastropoda</taxon>
        <taxon>Caenogastropoda</taxon>
        <taxon>Sorbeoconcha</taxon>
        <taxon>Cerithioidea</taxon>
        <taxon>Batillariidae</taxon>
        <taxon>Batillaria</taxon>
    </lineage>
</organism>
<comment type="caution">
    <text evidence="2">The sequence shown here is derived from an EMBL/GenBank/DDBJ whole genome shotgun (WGS) entry which is preliminary data.</text>
</comment>
<dbReference type="InterPro" id="IPR006578">
    <property type="entry name" value="MADF-dom"/>
</dbReference>
<evidence type="ECO:0000313" key="2">
    <source>
        <dbReference type="EMBL" id="KAK7481144.1"/>
    </source>
</evidence>
<proteinExistence type="predicted"/>
<protein>
    <recommendedName>
        <fullName evidence="1">MADF domain-containing protein</fullName>
    </recommendedName>
</protein>
<name>A0ABD0K1N0_9CAEN</name>
<dbReference type="AlphaFoldDB" id="A0ABD0K1N0"/>
<sequence length="251" mass="28652">MASEADVIETGCDIIVLTAEDMFLFINAREENPCLWQTSHPQYKSRPAQTAAQLRIAQLFNRGWTDTSDIERLRRQISNNQELRVVTTAAQPAPSEPPLRGNGLADTTDPMMHCKFPVIEACEMDHPQKAKRVKKPNFREETEILLEEECDAGHLTHKWCSQPILNRRMHSGDFLIGDCRNNSPRHSAQYCTYTVMEEDTNRILTLQTNKRQTELKSIRLEKEYFVAAMADPTTKNISVKDTMPTPVSDMS</sequence>
<evidence type="ECO:0000313" key="3">
    <source>
        <dbReference type="Proteomes" id="UP001519460"/>
    </source>
</evidence>
<keyword evidence="3" id="KW-1185">Reference proteome</keyword>
<accession>A0ABD0K1N0</accession>
<feature type="domain" description="MADF" evidence="1">
    <location>
        <begin position="25"/>
        <end position="77"/>
    </location>
</feature>
<dbReference type="EMBL" id="JACVVK020000266">
    <property type="protein sequence ID" value="KAK7481144.1"/>
    <property type="molecule type" value="Genomic_DNA"/>
</dbReference>
<reference evidence="2 3" key="1">
    <citation type="journal article" date="2023" name="Sci. Data">
        <title>Genome assembly of the Korean intertidal mud-creeper Batillaria attramentaria.</title>
        <authorList>
            <person name="Patra A.K."/>
            <person name="Ho P.T."/>
            <person name="Jun S."/>
            <person name="Lee S.J."/>
            <person name="Kim Y."/>
            <person name="Won Y.J."/>
        </authorList>
    </citation>
    <scope>NUCLEOTIDE SEQUENCE [LARGE SCALE GENOMIC DNA]</scope>
    <source>
        <strain evidence="2">Wonlab-2016</strain>
    </source>
</reference>